<dbReference type="EMBL" id="LGTC01000001">
    <property type="protein sequence ID" value="KNY25294.1"/>
    <property type="molecule type" value="Genomic_DNA"/>
</dbReference>
<dbReference type="OrthoDB" id="1736288at2"/>
<name>A0A0L6JHU9_9FIRM</name>
<organism evidence="3 4">
    <name type="scientific">Pseudobacteroides cellulosolvens ATCC 35603 = DSM 2933</name>
    <dbReference type="NCBI Taxonomy" id="398512"/>
    <lineage>
        <taxon>Bacteria</taxon>
        <taxon>Bacillati</taxon>
        <taxon>Bacillota</taxon>
        <taxon>Clostridia</taxon>
        <taxon>Eubacteriales</taxon>
        <taxon>Oscillospiraceae</taxon>
        <taxon>Pseudobacteroides</taxon>
    </lineage>
</organism>
<gene>
    <name evidence="3" type="ORF">Bccel_0554</name>
</gene>
<dbReference type="SUPFAM" id="SSF55383">
    <property type="entry name" value="Copper amine oxidase, domain N"/>
    <property type="match status" value="2"/>
</dbReference>
<dbReference type="RefSeq" id="WP_036943983.1">
    <property type="nucleotide sequence ID" value="NZ_JQKC01000024.1"/>
</dbReference>
<dbReference type="eggNOG" id="COG4447">
    <property type="taxonomic scope" value="Bacteria"/>
</dbReference>
<comment type="caution">
    <text evidence="3">The sequence shown here is derived from an EMBL/GenBank/DDBJ whole genome shotgun (WGS) entry which is preliminary data.</text>
</comment>
<evidence type="ECO:0000259" key="1">
    <source>
        <dbReference type="Pfam" id="PF07833"/>
    </source>
</evidence>
<dbReference type="InterPro" id="IPR036582">
    <property type="entry name" value="Mao_N_sf"/>
</dbReference>
<evidence type="ECO:0000259" key="2">
    <source>
        <dbReference type="Pfam" id="PF25852"/>
    </source>
</evidence>
<accession>A0A0L6JHU9</accession>
<dbReference type="SUPFAM" id="SSF110296">
    <property type="entry name" value="Oligoxyloglucan reducing end-specific cellobiohydrolase"/>
    <property type="match status" value="2"/>
</dbReference>
<dbReference type="Pfam" id="PF07833">
    <property type="entry name" value="Cu_amine_oxidN1"/>
    <property type="match status" value="1"/>
</dbReference>
<feature type="domain" description="Copper amine oxidase-like N-terminal" evidence="1">
    <location>
        <begin position="603"/>
        <end position="709"/>
    </location>
</feature>
<keyword evidence="4" id="KW-1185">Reference proteome</keyword>
<proteinExistence type="predicted"/>
<sequence length="713" mass="77282">MLKKKITGIFILTIIILMGQAIFAEGQIKWRKSLETGKINLKGIAYDGVGLFAAVGEDGRIKTSQGGIKWIGRESGTVESLNSITYGNGKFIAVGEGVIVTSSDGIAWTTKSSLTLNSIVWHIDKFYAVGKFGTVLSSADGEAWSNVEIESDESLNDIYTYGNKLTVVGDDGGFYSTDDGVKWAKVRISKDTSIKNICWNGSKYVASSDEGNIVTSMDGTNWAWVSLEASIGGKPSEVNGTSKGLLQLGNGIKDICWDGKCFIAVGFNGAIYSSDSGTKWEKINSSASSNLESVIYTGKDYFIVGNNGTLLKSKDLEKWISINLNGIEQNLNSVVWGKNKFVTVGDAGIILTSYDGDSWVRQDNNFGKDLFKVIYNGKMFVAVGAEGYIITSVDGIKWIRSNTGIFSKLNSISWNGKMFVAVGESGVILTSSNCIKWNITNSGSYRSIYSIVWDGVNFIADEGKDGMRLLSSDGKVWSKITRLKDGIVNNNIGDALVFPDSDNIGKDIPDIKGIKHIIWNGTEYIGVGDLTASHVENKKNQVDSHVRVGNSTLTSKDGINWTDETLGSVKNLRSVAWSGEFLVACGEEGTIVSTIPSYISVDIDGMSLEADTPPLIRNGKTLVPLRAICEALGMNVDYNETTKTITCTRNESTIILKVGGKEAVVDGVIVKLDEPANVIRNRTMVPLRFLAENIGAKVSWDKVKKTVFIVSQN</sequence>
<dbReference type="Gene3D" id="3.30.457.10">
    <property type="entry name" value="Copper amine oxidase-like, N-terminal domain"/>
    <property type="match status" value="1"/>
</dbReference>
<dbReference type="STRING" id="398512.Bccel_0554"/>
<dbReference type="InterPro" id="IPR012854">
    <property type="entry name" value="Cu_amine_oxidase-like_N"/>
</dbReference>
<dbReference type="InterPro" id="IPR058667">
    <property type="entry name" value="DUF6242_C"/>
</dbReference>
<dbReference type="Proteomes" id="UP000036923">
    <property type="component" value="Unassembled WGS sequence"/>
</dbReference>
<dbReference type="eggNOG" id="COG0103">
    <property type="taxonomic scope" value="Bacteria"/>
</dbReference>
<evidence type="ECO:0000313" key="4">
    <source>
        <dbReference type="Proteomes" id="UP000036923"/>
    </source>
</evidence>
<protein>
    <submittedName>
        <fullName evidence="3">Copper amine oxidase-like domain-containing protein</fullName>
    </submittedName>
</protein>
<dbReference type="Pfam" id="PF25852">
    <property type="entry name" value="DUF6242_C"/>
    <property type="match status" value="1"/>
</dbReference>
<reference evidence="4" key="1">
    <citation type="submission" date="2015-07" db="EMBL/GenBank/DDBJ databases">
        <title>Near-Complete Genome Sequence of the Cellulolytic Bacterium Bacteroides (Pseudobacteroides) cellulosolvens ATCC 35603.</title>
        <authorList>
            <person name="Dassa B."/>
            <person name="Utturkar S.M."/>
            <person name="Klingeman D.M."/>
            <person name="Hurt R.A."/>
            <person name="Keller M."/>
            <person name="Xu J."/>
            <person name="Reddy Y.H.K."/>
            <person name="Borovok I."/>
            <person name="Grinberg I.R."/>
            <person name="Lamed R."/>
            <person name="Zhivin O."/>
            <person name="Bayer E.A."/>
            <person name="Brown S.D."/>
        </authorList>
    </citation>
    <scope>NUCLEOTIDE SEQUENCE [LARGE SCALE GENOMIC DNA]</scope>
    <source>
        <strain evidence="4">DSM 2933</strain>
    </source>
</reference>
<evidence type="ECO:0000313" key="3">
    <source>
        <dbReference type="EMBL" id="KNY25294.1"/>
    </source>
</evidence>
<feature type="domain" description="DUF6242" evidence="2">
    <location>
        <begin position="112"/>
        <end position="187"/>
    </location>
</feature>
<dbReference type="AlphaFoldDB" id="A0A0L6JHU9"/>